<name>A1K8F5_AZOSB</name>
<evidence type="ECO:0000313" key="3">
    <source>
        <dbReference type="Proteomes" id="UP000002588"/>
    </source>
</evidence>
<gene>
    <name evidence="2" type="ordered locus">azo2493</name>
</gene>
<keyword evidence="3" id="KW-1185">Reference proteome</keyword>
<dbReference type="HOGENOM" id="CLU_108911_0_0_4"/>
<dbReference type="Pfam" id="PF01575">
    <property type="entry name" value="MaoC_dehydratas"/>
    <property type="match status" value="1"/>
</dbReference>
<dbReference type="CDD" id="cd03450">
    <property type="entry name" value="NodN"/>
    <property type="match status" value="1"/>
</dbReference>
<dbReference type="InterPro" id="IPR039375">
    <property type="entry name" value="NodN-like"/>
</dbReference>
<dbReference type="PANTHER" id="PTHR42993:SF1">
    <property type="entry name" value="MAOC-LIKE DEHYDRATASE DOMAIN-CONTAINING PROTEIN"/>
    <property type="match status" value="1"/>
</dbReference>
<feature type="domain" description="MaoC-like" evidence="1">
    <location>
        <begin position="22"/>
        <end position="124"/>
    </location>
</feature>
<organism evidence="2 3">
    <name type="scientific">Azoarcus sp. (strain BH72)</name>
    <dbReference type="NCBI Taxonomy" id="418699"/>
    <lineage>
        <taxon>Bacteria</taxon>
        <taxon>Pseudomonadati</taxon>
        <taxon>Pseudomonadota</taxon>
        <taxon>Betaproteobacteria</taxon>
        <taxon>Rhodocyclales</taxon>
        <taxon>Zoogloeaceae</taxon>
        <taxon>Azoarcus</taxon>
    </lineage>
</organism>
<dbReference type="STRING" id="62928.azo2493"/>
<dbReference type="RefSeq" id="WP_011766222.1">
    <property type="nucleotide sequence ID" value="NC_008702.1"/>
</dbReference>
<dbReference type="PANTHER" id="PTHR42993">
    <property type="entry name" value="MAOC-LIKE DEHYDRATASE DOMAIN-CONTAINING PROTEIN"/>
    <property type="match status" value="1"/>
</dbReference>
<dbReference type="InterPro" id="IPR029069">
    <property type="entry name" value="HotDog_dom_sf"/>
</dbReference>
<dbReference type="Proteomes" id="UP000002588">
    <property type="component" value="Chromosome"/>
</dbReference>
<dbReference type="Gene3D" id="3.10.129.10">
    <property type="entry name" value="Hotdog Thioesterase"/>
    <property type="match status" value="1"/>
</dbReference>
<dbReference type="eggNOG" id="COG2030">
    <property type="taxonomic scope" value="Bacteria"/>
</dbReference>
<evidence type="ECO:0000313" key="2">
    <source>
        <dbReference type="EMBL" id="CAL95110.1"/>
    </source>
</evidence>
<dbReference type="InterPro" id="IPR002539">
    <property type="entry name" value="MaoC-like_dom"/>
</dbReference>
<evidence type="ECO:0000259" key="1">
    <source>
        <dbReference type="Pfam" id="PF01575"/>
    </source>
</evidence>
<dbReference type="EMBL" id="AM406670">
    <property type="protein sequence ID" value="CAL95110.1"/>
    <property type="molecule type" value="Genomic_DNA"/>
</dbReference>
<dbReference type="KEGG" id="azo:azo2493"/>
<sequence>MDAKEAGVQTAHFASLDALSRAVGREVAVGSWLTLGQHRIDGFAEVTGDHQWIHVDVERARTESPFGGPIAHGFLVISAAAASMLEVVQVDGAGMAMIYGLNRVRFVAPAVAGSRVRARIVLDQWTPRAEGGQADWSVTVEGEGGGKPVAVFDLIVRYVGEGFPSLPLQGGGGGAAV</sequence>
<protein>
    <recommendedName>
        <fullName evidence="1">MaoC-like domain-containing protein</fullName>
    </recommendedName>
</protein>
<dbReference type="AlphaFoldDB" id="A1K8F5"/>
<dbReference type="SUPFAM" id="SSF54637">
    <property type="entry name" value="Thioesterase/thiol ester dehydrase-isomerase"/>
    <property type="match status" value="1"/>
</dbReference>
<reference evidence="2 3" key="1">
    <citation type="journal article" date="2006" name="Nat. Biotechnol.">
        <title>Complete genome of the mutualistic, N2-fixing grass endophyte Azoarcus sp. strain BH72.</title>
        <authorList>
            <person name="Krause A."/>
            <person name="Ramakumar A."/>
            <person name="Bartels D."/>
            <person name="Battistoni F."/>
            <person name="Bekel T."/>
            <person name="Boch J."/>
            <person name="Boehm M."/>
            <person name="Friedrich F."/>
            <person name="Hurek T."/>
            <person name="Krause L."/>
            <person name="Linke B."/>
            <person name="McHardy A.C."/>
            <person name="Sarkar A."/>
            <person name="Schneiker S."/>
            <person name="Syed A.A."/>
            <person name="Thauer R."/>
            <person name="Vorhoelter F.-J."/>
            <person name="Weidner S."/>
            <person name="Puehler A."/>
            <person name="Reinhold-Hurek B."/>
            <person name="Kaiser O."/>
            <person name="Goesmann A."/>
        </authorList>
    </citation>
    <scope>NUCLEOTIDE SEQUENCE [LARGE SCALE GENOMIC DNA]</scope>
    <source>
        <strain evidence="2 3">BH72</strain>
    </source>
</reference>
<proteinExistence type="predicted"/>
<accession>A1K8F5</accession>